<sequence>KKKKTYNTEDSPVVTHLSTSSALSCLKRGERTGSRIFSWIWSYVKETGESRFDIFKTFGVFQMALKINKGGLGSSATVLNSDPELALAHRLSRRPGTLIAIRSPNDTTSHSSYAHHRFR</sequence>
<protein>
    <submittedName>
        <fullName evidence="2">Uncharacterized protein</fullName>
    </submittedName>
</protein>
<proteinExistence type="predicted"/>
<evidence type="ECO:0000256" key="1">
    <source>
        <dbReference type="SAM" id="MobiDB-lite"/>
    </source>
</evidence>
<reference evidence="2" key="1">
    <citation type="submission" date="2023-06" db="EMBL/GenBank/DDBJ databases">
        <title>Genome-scale phylogeny and comparative genomics of the fungal order Sordariales.</title>
        <authorList>
            <consortium name="Lawrence Berkeley National Laboratory"/>
            <person name="Hensen N."/>
            <person name="Bonometti L."/>
            <person name="Westerberg I."/>
            <person name="Brannstrom I.O."/>
            <person name="Guillou S."/>
            <person name="Cros-Aarteil S."/>
            <person name="Calhoun S."/>
            <person name="Haridas S."/>
            <person name="Kuo A."/>
            <person name="Mondo S."/>
            <person name="Pangilinan J."/>
            <person name="Riley R."/>
            <person name="Labutti K."/>
            <person name="Andreopoulos B."/>
            <person name="Lipzen A."/>
            <person name="Chen C."/>
            <person name="Yanf M."/>
            <person name="Daum C."/>
            <person name="Ng V."/>
            <person name="Clum A."/>
            <person name="Steindorff A."/>
            <person name="Ohm R."/>
            <person name="Martin F."/>
            <person name="Silar P."/>
            <person name="Natvig D."/>
            <person name="Lalanne C."/>
            <person name="Gautier V."/>
            <person name="Ament-Velasquez S.L."/>
            <person name="Kruys A."/>
            <person name="Hutchinson M.I."/>
            <person name="Powell A.J."/>
            <person name="Barry K."/>
            <person name="Miller A.N."/>
            <person name="Grigoriev I.V."/>
            <person name="Debuchy R."/>
            <person name="Gladieux P."/>
            <person name="Thoren M.H."/>
            <person name="Johannesson H."/>
        </authorList>
    </citation>
    <scope>NUCLEOTIDE SEQUENCE</scope>
    <source>
        <strain evidence="2">CBS 540.89</strain>
    </source>
</reference>
<dbReference type="EMBL" id="JAUKTV010000009">
    <property type="protein sequence ID" value="KAK0729266.1"/>
    <property type="molecule type" value="Genomic_DNA"/>
</dbReference>
<gene>
    <name evidence="2" type="ORF">B0T21DRAFT_292040</name>
</gene>
<organism evidence="2 3">
    <name type="scientific">Apiosordaria backusii</name>
    <dbReference type="NCBI Taxonomy" id="314023"/>
    <lineage>
        <taxon>Eukaryota</taxon>
        <taxon>Fungi</taxon>
        <taxon>Dikarya</taxon>
        <taxon>Ascomycota</taxon>
        <taxon>Pezizomycotina</taxon>
        <taxon>Sordariomycetes</taxon>
        <taxon>Sordariomycetidae</taxon>
        <taxon>Sordariales</taxon>
        <taxon>Lasiosphaeriaceae</taxon>
        <taxon>Apiosordaria</taxon>
    </lineage>
</organism>
<keyword evidence="3" id="KW-1185">Reference proteome</keyword>
<feature type="non-terminal residue" evidence="2">
    <location>
        <position position="1"/>
    </location>
</feature>
<feature type="region of interest" description="Disordered" evidence="1">
    <location>
        <begin position="100"/>
        <end position="119"/>
    </location>
</feature>
<comment type="caution">
    <text evidence="2">The sequence shown here is derived from an EMBL/GenBank/DDBJ whole genome shotgun (WGS) entry which is preliminary data.</text>
</comment>
<evidence type="ECO:0000313" key="2">
    <source>
        <dbReference type="EMBL" id="KAK0729266.1"/>
    </source>
</evidence>
<accession>A0AA40B7V7</accession>
<dbReference type="Proteomes" id="UP001172159">
    <property type="component" value="Unassembled WGS sequence"/>
</dbReference>
<dbReference type="AlphaFoldDB" id="A0AA40B7V7"/>
<name>A0AA40B7V7_9PEZI</name>
<evidence type="ECO:0000313" key="3">
    <source>
        <dbReference type="Proteomes" id="UP001172159"/>
    </source>
</evidence>